<evidence type="ECO:0000256" key="1">
    <source>
        <dbReference type="RuleBase" id="RU004003"/>
    </source>
</evidence>
<evidence type="ECO:0000259" key="4">
    <source>
        <dbReference type="Pfam" id="PF00263"/>
    </source>
</evidence>
<feature type="domain" description="Type II/III secretion system secretin-like" evidence="4">
    <location>
        <begin position="512"/>
        <end position="656"/>
    </location>
</feature>
<dbReference type="eggNOG" id="COG1450">
    <property type="taxonomic scope" value="Bacteria"/>
</dbReference>
<proteinExistence type="inferred from homology"/>
<dbReference type="AlphaFoldDB" id="A0A0A1ZLK4"/>
<name>A0A0A1ZLK4_PROMR</name>
<dbReference type="PANTHER" id="PTHR30332:SF17">
    <property type="entry name" value="TYPE IV PILIATION SYSTEM PROTEIN DR_0774-RELATED"/>
    <property type="match status" value="1"/>
</dbReference>
<dbReference type="Pfam" id="PF00263">
    <property type="entry name" value="Secretin"/>
    <property type="match status" value="1"/>
</dbReference>
<feature type="compositionally biased region" description="Basic and acidic residues" evidence="2">
    <location>
        <begin position="143"/>
        <end position="156"/>
    </location>
</feature>
<sequence>MNNKNNYLNIFFKIKNFNAFVLTFIAIFVPLSASAKFSNNSINLNYKANLGSSKKIKLTQKDLINNQIVSVDLSNDNEKRNNISSGNNIIDTEIDKNELKLSEISKFNSADQQKINLESIDPPNDSIIEDLKEEINQTIYKSNSKDSNDKTFKSESNKNLNKTPPSGKIFVGGFTIPPRGYVNLEGPKITLNLVEANVLETLKFLAKTGDYGFLYINNKSSENDSITINEDKDLNDPKVTVNFVNQDFSQVFNSLLMASNLQAKFEKGIIFVGENIFNKSLVPKFSKTYRINQASAASVGDYLSTLGAKISKVLVKGNAIAGDELGSSNSSVVELTENYINSYGMVGGPLSGLIGTVDLRLQTITLVGEKNLIATAEKYIKSLDVMHRQVALSVQIIDVSLEKSDLTENKFEARSGGTYIINNGGFDISVANDSSFAVPPINGPISSFIGAGSSLSNNNFINWLSRKITNDNAKIIASPTLILGENQDPILSGAAEVDDGLSKASIGRPFANEAFIKVGESVVTSFETNVSDGVTTCTAFKGIAGITFGAKLNKIDDNGFVTFSLSPAISSITKTETVANCGTQSTLSVRRLDTGVIRVKDGNTLVISGVLKDEDAINTKKTPLLGDLPLLGSLFRNNTTVKRKSELIILVTPKVLNEKD</sequence>
<dbReference type="GO" id="GO:0015627">
    <property type="term" value="C:type II protein secretion system complex"/>
    <property type="evidence" value="ECO:0007669"/>
    <property type="project" value="TreeGrafter"/>
</dbReference>
<dbReference type="OrthoDB" id="9779724at2"/>
<comment type="caution">
    <text evidence="5">The sequence shown here is derived from an EMBL/GenBank/DDBJ whole genome shotgun (WGS) entry which is preliminary data.</text>
</comment>
<feature type="region of interest" description="Disordered" evidence="2">
    <location>
        <begin position="142"/>
        <end position="164"/>
    </location>
</feature>
<feature type="signal peptide" evidence="3">
    <location>
        <begin position="1"/>
        <end position="35"/>
    </location>
</feature>
<organism evidence="5 6">
    <name type="scientific">Prochlorococcus marinus str. GP2</name>
    <dbReference type="NCBI Taxonomy" id="59925"/>
    <lineage>
        <taxon>Bacteria</taxon>
        <taxon>Bacillati</taxon>
        <taxon>Cyanobacteriota</taxon>
        <taxon>Cyanophyceae</taxon>
        <taxon>Synechococcales</taxon>
        <taxon>Prochlorococcaceae</taxon>
        <taxon>Prochlorococcus</taxon>
    </lineage>
</organism>
<dbReference type="STRING" id="59925.EU91_0162"/>
<gene>
    <name evidence="5" type="ORF">EU91_0162</name>
</gene>
<dbReference type="EMBL" id="JNAH01000002">
    <property type="protein sequence ID" value="KGF89048.1"/>
    <property type="molecule type" value="Genomic_DNA"/>
</dbReference>
<dbReference type="GO" id="GO:0009306">
    <property type="term" value="P:protein secretion"/>
    <property type="evidence" value="ECO:0007669"/>
    <property type="project" value="InterPro"/>
</dbReference>
<evidence type="ECO:0000313" key="6">
    <source>
        <dbReference type="Proteomes" id="UP000030598"/>
    </source>
</evidence>
<dbReference type="InterPro" id="IPR050810">
    <property type="entry name" value="Bact_Secretion_Sys_Channel"/>
</dbReference>
<accession>A0A0A1ZLK4</accession>
<dbReference type="InterPro" id="IPR004846">
    <property type="entry name" value="T2SS/T3SS_dom"/>
</dbReference>
<evidence type="ECO:0000313" key="5">
    <source>
        <dbReference type="EMBL" id="KGF89048.1"/>
    </source>
</evidence>
<evidence type="ECO:0000256" key="3">
    <source>
        <dbReference type="SAM" id="SignalP"/>
    </source>
</evidence>
<protein>
    <recommendedName>
        <fullName evidence="4">Type II/III secretion system secretin-like domain-containing protein</fullName>
    </recommendedName>
</protein>
<dbReference type="PANTHER" id="PTHR30332">
    <property type="entry name" value="PROBABLE GENERAL SECRETION PATHWAY PROTEIN D"/>
    <property type="match status" value="1"/>
</dbReference>
<evidence type="ECO:0000256" key="2">
    <source>
        <dbReference type="SAM" id="MobiDB-lite"/>
    </source>
</evidence>
<dbReference type="Proteomes" id="UP000030598">
    <property type="component" value="Unassembled WGS sequence"/>
</dbReference>
<feature type="chain" id="PRO_5001985763" description="Type II/III secretion system secretin-like domain-containing protein" evidence="3">
    <location>
        <begin position="36"/>
        <end position="660"/>
    </location>
</feature>
<dbReference type="RefSeq" id="WP_032523787.1">
    <property type="nucleotide sequence ID" value="NZ_JNAH01000002.1"/>
</dbReference>
<keyword evidence="3" id="KW-0732">Signal</keyword>
<comment type="similarity">
    <text evidence="1">Belongs to the bacterial secretin family.</text>
</comment>
<reference evidence="6" key="1">
    <citation type="journal article" date="2014" name="Sci. Data">
        <title>Genomes of diverse isolates of the marine cyanobacterium Prochlorococcus.</title>
        <authorList>
            <person name="Biller S."/>
            <person name="Berube P."/>
            <person name="Thompson J."/>
            <person name="Kelly L."/>
            <person name="Roggensack S."/>
            <person name="Awad L."/>
            <person name="Roache-Johnson K."/>
            <person name="Ding H."/>
            <person name="Giovannoni S.J."/>
            <person name="Moore L.R."/>
            <person name="Chisholm S.W."/>
        </authorList>
    </citation>
    <scope>NUCLEOTIDE SEQUENCE [LARGE SCALE GENOMIC DNA]</scope>
    <source>
        <strain evidence="6">GP2</strain>
    </source>
</reference>